<dbReference type="Ensembl" id="ENSBIXT00005027044.1">
    <property type="protein sequence ID" value="ENSBIXP00005037759.1"/>
    <property type="gene ID" value="ENSBIXG00005003217.1"/>
</dbReference>
<protein>
    <submittedName>
        <fullName evidence="1">Uncharacterized protein</fullName>
    </submittedName>
</protein>
<reference evidence="1" key="2">
    <citation type="submission" date="2025-08" db="UniProtKB">
        <authorList>
            <consortium name="Ensembl"/>
        </authorList>
    </citation>
    <scope>IDENTIFICATION</scope>
</reference>
<organism evidence="1 2">
    <name type="scientific">Bos indicus x Bos taurus</name>
    <name type="common">Hybrid cattle</name>
    <dbReference type="NCBI Taxonomy" id="30522"/>
    <lineage>
        <taxon>Eukaryota</taxon>
        <taxon>Metazoa</taxon>
        <taxon>Chordata</taxon>
        <taxon>Craniata</taxon>
        <taxon>Vertebrata</taxon>
        <taxon>Euteleostomi</taxon>
        <taxon>Mammalia</taxon>
        <taxon>Eutheria</taxon>
        <taxon>Laurasiatheria</taxon>
        <taxon>Artiodactyla</taxon>
        <taxon>Ruminantia</taxon>
        <taxon>Pecora</taxon>
        <taxon>Bovidae</taxon>
        <taxon>Bovinae</taxon>
        <taxon>Bos</taxon>
    </lineage>
</organism>
<dbReference type="AlphaFoldDB" id="A0A4W2I244"/>
<evidence type="ECO:0000313" key="2">
    <source>
        <dbReference type="Proteomes" id="UP000429181"/>
    </source>
</evidence>
<reference evidence="1 2" key="1">
    <citation type="submission" date="2018-11" db="EMBL/GenBank/DDBJ databases">
        <title>Haplotype-resolved cattle genomes.</title>
        <authorList>
            <person name="Low W.Y."/>
            <person name="Tearle R."/>
            <person name="Bickhart D.M."/>
            <person name="Rosen B.D."/>
            <person name="Koren S."/>
            <person name="Rhie A."/>
            <person name="Hiendleder S."/>
            <person name="Phillippy A.M."/>
            <person name="Smith T.P.L."/>
            <person name="Williams J.L."/>
        </authorList>
    </citation>
    <scope>NUCLEOTIDE SEQUENCE [LARGE SCALE GENOMIC DNA]</scope>
</reference>
<proteinExistence type="predicted"/>
<name>A0A4W2I244_BOBOX</name>
<sequence>MVLLGLLLLLTLLAGAHLLWGRWKLRNLHLLPLVPGFCFALGCKVRVWLGVCFPADFLLFLPLSPPEVVVLNSKRTIEEAMIRKWVDFAGRPQIPSCKGPAGPPLPRRAWWPASGGI</sequence>
<accession>A0A4W2I244</accession>
<dbReference type="Proteomes" id="UP000429181">
    <property type="component" value="Chromosome 23"/>
</dbReference>
<evidence type="ECO:0000313" key="1">
    <source>
        <dbReference type="Ensembl" id="ENSBIXP00005037759.1"/>
    </source>
</evidence>